<dbReference type="Pfam" id="PF10545">
    <property type="entry name" value="MADF_DNA_bdg"/>
    <property type="match status" value="1"/>
</dbReference>
<dbReference type="Proteomes" id="UP000036681">
    <property type="component" value="Unplaced"/>
</dbReference>
<dbReference type="PANTHER" id="PTHR12243:SF67">
    <property type="entry name" value="COREPRESSOR OF PANGOLIN, ISOFORM A-RELATED"/>
    <property type="match status" value="1"/>
</dbReference>
<dbReference type="PROSITE" id="PS51029">
    <property type="entry name" value="MADF"/>
    <property type="match status" value="1"/>
</dbReference>
<organism evidence="2 3">
    <name type="scientific">Ascaris lumbricoides</name>
    <name type="common">Giant roundworm</name>
    <dbReference type="NCBI Taxonomy" id="6252"/>
    <lineage>
        <taxon>Eukaryota</taxon>
        <taxon>Metazoa</taxon>
        <taxon>Ecdysozoa</taxon>
        <taxon>Nematoda</taxon>
        <taxon>Chromadorea</taxon>
        <taxon>Rhabditida</taxon>
        <taxon>Spirurina</taxon>
        <taxon>Ascaridomorpha</taxon>
        <taxon>Ascaridoidea</taxon>
        <taxon>Ascarididae</taxon>
        <taxon>Ascaris</taxon>
    </lineage>
</organism>
<dbReference type="InterPro" id="IPR039353">
    <property type="entry name" value="TF_Adf1"/>
</dbReference>
<evidence type="ECO:0000313" key="3">
    <source>
        <dbReference type="WBParaSite" id="ALUE_0000681001-mRNA-1"/>
    </source>
</evidence>
<proteinExistence type="predicted"/>
<name>A0A0M3HV84_ASCLU</name>
<dbReference type="InterPro" id="IPR006578">
    <property type="entry name" value="MADF-dom"/>
</dbReference>
<sequence>MMPYEYATRVVQRYATTRYSSRRVRREVVEVLLTLIPLNKNGEADNHLLAHSEGRHEAAKINDELRFSIIDAVYLRPAIWDHGREPKSLGQRKDYFIEIAALLSTEDNILSCYDIEKQWKNLKDTYLKTRKKVVTDESGCIVPPRWKFFSAMTFLDQLGVPQASSSASSSQHAHTLLGKRTYDRKPMERRLTDMRAVSCGVESERTPSVPRQAAQPVPSICDDEYVVFCNSLIYPLREIGSISRVEVLKLQKEIRDAIHEKQMALLESQR</sequence>
<feature type="domain" description="MADF" evidence="1">
    <location>
        <begin position="68"/>
        <end position="160"/>
    </location>
</feature>
<protein>
    <submittedName>
        <fullName evidence="3">MADF domain-containing protein</fullName>
    </submittedName>
</protein>
<dbReference type="AlphaFoldDB" id="A0A0M3HV84"/>
<dbReference type="GO" id="GO:0006357">
    <property type="term" value="P:regulation of transcription by RNA polymerase II"/>
    <property type="evidence" value="ECO:0007669"/>
    <property type="project" value="TreeGrafter"/>
</dbReference>
<reference evidence="3" key="1">
    <citation type="submission" date="2017-02" db="UniProtKB">
        <authorList>
            <consortium name="WormBaseParasite"/>
        </authorList>
    </citation>
    <scope>IDENTIFICATION</scope>
</reference>
<evidence type="ECO:0000259" key="1">
    <source>
        <dbReference type="PROSITE" id="PS51029"/>
    </source>
</evidence>
<keyword evidence="2" id="KW-1185">Reference proteome</keyword>
<dbReference type="PANTHER" id="PTHR12243">
    <property type="entry name" value="MADF DOMAIN TRANSCRIPTION FACTOR"/>
    <property type="match status" value="1"/>
</dbReference>
<evidence type="ECO:0000313" key="2">
    <source>
        <dbReference type="Proteomes" id="UP000036681"/>
    </source>
</evidence>
<accession>A0A0M3HV84</accession>
<dbReference type="SMART" id="SM00595">
    <property type="entry name" value="MADF"/>
    <property type="match status" value="1"/>
</dbReference>
<dbReference type="GO" id="GO:0005667">
    <property type="term" value="C:transcription regulator complex"/>
    <property type="evidence" value="ECO:0007669"/>
    <property type="project" value="TreeGrafter"/>
</dbReference>
<dbReference type="WBParaSite" id="ALUE_0000681001-mRNA-1">
    <property type="protein sequence ID" value="ALUE_0000681001-mRNA-1"/>
    <property type="gene ID" value="ALUE_0000681001"/>
</dbReference>
<dbReference type="GO" id="GO:0005634">
    <property type="term" value="C:nucleus"/>
    <property type="evidence" value="ECO:0007669"/>
    <property type="project" value="TreeGrafter"/>
</dbReference>